<reference evidence="2" key="1">
    <citation type="submission" date="2014-09" db="EMBL/GenBank/DDBJ databases">
        <authorList>
            <person name="Mudge J."/>
            <person name="Ramaraj T."/>
            <person name="Lindquist I.E."/>
            <person name="Bharti A.K."/>
            <person name="Sundararajan A."/>
            <person name="Cameron C.T."/>
            <person name="Woodward J.E."/>
            <person name="May G.D."/>
            <person name="Brubaker C."/>
            <person name="Broadhvest J."/>
            <person name="Wilkins T.A."/>
        </authorList>
    </citation>
    <scope>NUCLEOTIDE SEQUENCE</scope>
    <source>
        <strain evidence="2">cv. AKA8401</strain>
    </source>
</reference>
<dbReference type="Proteomes" id="UP000032142">
    <property type="component" value="Unassembled WGS sequence"/>
</dbReference>
<evidence type="ECO:0000313" key="1">
    <source>
        <dbReference type="EMBL" id="KHF98262.1"/>
    </source>
</evidence>
<proteinExistence type="predicted"/>
<dbReference type="AlphaFoldDB" id="A0A0B0M871"/>
<gene>
    <name evidence="1" type="ORF">F383_37485</name>
</gene>
<keyword evidence="2" id="KW-1185">Reference proteome</keyword>
<accession>A0A0B0M871</accession>
<comment type="caution">
    <text evidence="1">The sequence shown here is derived from an EMBL/GenBank/DDBJ whole genome shotgun (WGS) entry which is preliminary data.</text>
</comment>
<name>A0A0B0M871_GOSAR</name>
<protein>
    <submittedName>
        <fullName evidence="1">Uncharacterized protein</fullName>
    </submittedName>
</protein>
<organism evidence="1 2">
    <name type="scientific">Gossypium arboreum</name>
    <name type="common">Tree cotton</name>
    <name type="synonym">Gossypium nanking</name>
    <dbReference type="NCBI Taxonomy" id="29729"/>
    <lineage>
        <taxon>Eukaryota</taxon>
        <taxon>Viridiplantae</taxon>
        <taxon>Streptophyta</taxon>
        <taxon>Embryophyta</taxon>
        <taxon>Tracheophyta</taxon>
        <taxon>Spermatophyta</taxon>
        <taxon>Magnoliopsida</taxon>
        <taxon>eudicotyledons</taxon>
        <taxon>Gunneridae</taxon>
        <taxon>Pentapetalae</taxon>
        <taxon>rosids</taxon>
        <taxon>malvids</taxon>
        <taxon>Malvales</taxon>
        <taxon>Malvaceae</taxon>
        <taxon>Malvoideae</taxon>
        <taxon>Gossypium</taxon>
    </lineage>
</organism>
<sequence>MALKQGTVVRLGTGPCASVRGVGVAPGGRTEAWRLGLLRRKQAARVLP</sequence>
<evidence type="ECO:0000313" key="2">
    <source>
        <dbReference type="Proteomes" id="UP000032142"/>
    </source>
</evidence>
<dbReference type="EMBL" id="JRRC01034127">
    <property type="protein sequence ID" value="KHF98262.1"/>
    <property type="molecule type" value="Genomic_DNA"/>
</dbReference>